<name>A0A0Q9YWC5_9GAMM</name>
<keyword evidence="6" id="KW-1185">Reference proteome</keyword>
<keyword evidence="2" id="KW-0067">ATP-binding</keyword>
<evidence type="ECO:0000256" key="2">
    <source>
        <dbReference type="ARBA" id="ARBA00022840"/>
    </source>
</evidence>
<dbReference type="Gene3D" id="3.90.1200.10">
    <property type="match status" value="1"/>
</dbReference>
<dbReference type="PANTHER" id="PTHR33540">
    <property type="entry name" value="TRNA THREONYLCARBAMOYLADENOSINE BIOSYNTHESIS PROTEIN TSAE"/>
    <property type="match status" value="1"/>
</dbReference>
<comment type="caution">
    <text evidence="4">The sequence shown here is derived from an EMBL/GenBank/DDBJ whole genome shotgun (WGS) entry which is preliminary data.</text>
</comment>
<gene>
    <name evidence="5" type="ORF">HT99x_001600</name>
    <name evidence="4" type="ORF">HT99x_01849</name>
</gene>
<dbReference type="EMBL" id="LKAJ02000001">
    <property type="protein sequence ID" value="MCS5710115.1"/>
    <property type="molecule type" value="Genomic_DNA"/>
</dbReference>
<keyword evidence="4" id="KW-0808">Transferase</keyword>
<dbReference type="OrthoDB" id="9809275at2"/>
<dbReference type="RefSeq" id="WP_158003386.1">
    <property type="nucleotide sequence ID" value="NZ_LKAJ02000001.1"/>
</dbReference>
<dbReference type="STRING" id="295108.HT99x_01849"/>
<keyword evidence="1" id="KW-0547">Nucleotide-binding</keyword>
<sequence>MIKSDFKHWIGESLGTTHFQITALKGDASFRTYYRIQAADKTYIAMLAPPEKEKTDEFVAIARYWESQGLCVPQILAWQQQAGFVLLSDFGDVLLLDTLNEQTVDMSYSLAMQSLLPLQMARPTDYRLPSFGATHVRQELSLFDEWFLGTLLNVVPTENEQQLLENTYHQLIQVVTEQPQVVIHRDYHSRNIMVLPNHHLGIIDFQDAMIGPITYDLVSLLKDCYIAWPLTRVHHWAHDFYNMLHKQKRIKDVSAEQFIEWFDCVGLQRHLKVLGIFSRLKFRDNKASYLHDIPRIMDYVLAITEQYSFLTEFDSWLKQSVLPILMPTLTKYTLSSQSQVA</sequence>
<dbReference type="SUPFAM" id="SSF56112">
    <property type="entry name" value="Protein kinase-like (PK-like)"/>
    <property type="match status" value="1"/>
</dbReference>
<dbReference type="Pfam" id="PF01636">
    <property type="entry name" value="APH"/>
    <property type="match status" value="1"/>
</dbReference>
<accession>A0A0Q9YWC5</accession>
<evidence type="ECO:0000313" key="6">
    <source>
        <dbReference type="Proteomes" id="UP000051497"/>
    </source>
</evidence>
<evidence type="ECO:0000313" key="4">
    <source>
        <dbReference type="EMBL" id="KRG20929.1"/>
    </source>
</evidence>
<reference evidence="5" key="3">
    <citation type="submission" date="2021-06" db="EMBL/GenBank/DDBJ databases">
        <title>Genomic Description and Analysis of Intracellular Bacteria, Candidatus Berkiella cookevillensis and Candidatus Berkiella aquae.</title>
        <authorList>
            <person name="Kidane D.T."/>
            <person name="Mehari Y.T."/>
            <person name="Rice F.C."/>
            <person name="Arivett B.A."/>
            <person name="Farone A.L."/>
            <person name="Berk S.G."/>
            <person name="Farone M.B."/>
        </authorList>
    </citation>
    <scope>NUCLEOTIDE SEQUENCE</scope>
    <source>
        <strain evidence="5">HT99</strain>
    </source>
</reference>
<proteinExistence type="predicted"/>
<protein>
    <submittedName>
        <fullName evidence="4 5">Phosphotransferase</fullName>
    </submittedName>
</protein>
<dbReference type="Proteomes" id="UP000051497">
    <property type="component" value="Unassembled WGS sequence"/>
</dbReference>
<feature type="domain" description="Aminoglycoside phosphotransferase" evidence="3">
    <location>
        <begin position="21"/>
        <end position="229"/>
    </location>
</feature>
<dbReference type="Gene3D" id="3.30.200.20">
    <property type="entry name" value="Phosphorylase Kinase, domain 1"/>
    <property type="match status" value="1"/>
</dbReference>
<dbReference type="InterPro" id="IPR002575">
    <property type="entry name" value="Aminoglycoside_PTrfase"/>
</dbReference>
<evidence type="ECO:0000313" key="5">
    <source>
        <dbReference type="EMBL" id="MCS5710115.1"/>
    </source>
</evidence>
<organism evidence="4">
    <name type="scientific">Candidatus Berkiella aquae</name>
    <dbReference type="NCBI Taxonomy" id="295108"/>
    <lineage>
        <taxon>Bacteria</taxon>
        <taxon>Pseudomonadati</taxon>
        <taxon>Pseudomonadota</taxon>
        <taxon>Gammaproteobacteria</taxon>
        <taxon>Candidatus Berkiellales</taxon>
        <taxon>Candidatus Berkiellaceae</taxon>
        <taxon>Candidatus Berkiella</taxon>
    </lineage>
</organism>
<dbReference type="EMBL" id="LKAJ01000007">
    <property type="protein sequence ID" value="KRG20929.1"/>
    <property type="molecule type" value="Genomic_DNA"/>
</dbReference>
<dbReference type="InterPro" id="IPR011009">
    <property type="entry name" value="Kinase-like_dom_sf"/>
</dbReference>
<dbReference type="GO" id="GO:0005524">
    <property type="term" value="F:ATP binding"/>
    <property type="evidence" value="ECO:0007669"/>
    <property type="project" value="UniProtKB-KW"/>
</dbReference>
<reference evidence="5" key="2">
    <citation type="journal article" date="2016" name="Genome Announc.">
        <title>Draft Genome Sequences of Two Novel Amoeba-Resistant Intranuclear Bacteria, 'Candidatus Berkiella cookevillensis' and 'Candidatus Berkiella aquae'.</title>
        <authorList>
            <person name="Mehari Y.T."/>
            <person name="Arivett B.A."/>
            <person name="Farone A.L."/>
            <person name="Gunderson J.H."/>
            <person name="Farone M.B."/>
        </authorList>
    </citation>
    <scope>NUCLEOTIDE SEQUENCE</scope>
    <source>
        <strain evidence="5">HT99</strain>
    </source>
</reference>
<dbReference type="GO" id="GO:0016740">
    <property type="term" value="F:transferase activity"/>
    <property type="evidence" value="ECO:0007669"/>
    <property type="project" value="UniProtKB-KW"/>
</dbReference>
<evidence type="ECO:0000259" key="3">
    <source>
        <dbReference type="Pfam" id="PF01636"/>
    </source>
</evidence>
<dbReference type="PANTHER" id="PTHR33540:SF1">
    <property type="entry name" value="N-ACETYLMURAMATE_N-ACETYLGLUCOSAMINE KINASE"/>
    <property type="match status" value="1"/>
</dbReference>
<dbReference type="AlphaFoldDB" id="A0A0Q9YWC5"/>
<evidence type="ECO:0000256" key="1">
    <source>
        <dbReference type="ARBA" id="ARBA00022741"/>
    </source>
</evidence>
<reference evidence="4" key="1">
    <citation type="submission" date="2015-09" db="EMBL/GenBank/DDBJ databases">
        <title>Draft Genome Sequences of Two Novel Amoeba-resistant Intranuclear Bacteria, Candidatus Berkiella cookevillensis and Candidatus Berkiella aquae.</title>
        <authorList>
            <person name="Mehari Y.T."/>
            <person name="Arivett B.A."/>
            <person name="Farone A.L."/>
            <person name="Gunderson J.H."/>
            <person name="Farone M.B."/>
        </authorList>
    </citation>
    <scope>NUCLEOTIDE SEQUENCE [LARGE SCALE GENOMIC DNA]</scope>
    <source>
        <strain evidence="4">HT99</strain>
    </source>
</reference>